<organism evidence="1 2">
    <name type="scientific">Scutellospora calospora</name>
    <dbReference type="NCBI Taxonomy" id="85575"/>
    <lineage>
        <taxon>Eukaryota</taxon>
        <taxon>Fungi</taxon>
        <taxon>Fungi incertae sedis</taxon>
        <taxon>Mucoromycota</taxon>
        <taxon>Glomeromycotina</taxon>
        <taxon>Glomeromycetes</taxon>
        <taxon>Diversisporales</taxon>
        <taxon>Gigasporaceae</taxon>
        <taxon>Scutellospora</taxon>
    </lineage>
</organism>
<comment type="caution">
    <text evidence="1">The sequence shown here is derived from an EMBL/GenBank/DDBJ whole genome shotgun (WGS) entry which is preliminary data.</text>
</comment>
<evidence type="ECO:0000313" key="1">
    <source>
        <dbReference type="EMBL" id="CAG8540379.1"/>
    </source>
</evidence>
<accession>A0ACA9LNW1</accession>
<name>A0ACA9LNW1_9GLOM</name>
<sequence length="67" mass="7759">MQERKLKSIEKSVKQIHNPNIILPIVSDSEENYQSQDSDLENEQLEEDLDLVEIDEIIHPATNQDAK</sequence>
<proteinExistence type="predicted"/>
<dbReference type="EMBL" id="CAJVPM010006954">
    <property type="protein sequence ID" value="CAG8540379.1"/>
    <property type="molecule type" value="Genomic_DNA"/>
</dbReference>
<reference evidence="1" key="1">
    <citation type="submission" date="2021-06" db="EMBL/GenBank/DDBJ databases">
        <authorList>
            <person name="Kallberg Y."/>
            <person name="Tangrot J."/>
            <person name="Rosling A."/>
        </authorList>
    </citation>
    <scope>NUCLEOTIDE SEQUENCE</scope>
    <source>
        <strain evidence="1">AU212A</strain>
    </source>
</reference>
<protein>
    <submittedName>
        <fullName evidence="1">9078_t:CDS:1</fullName>
    </submittedName>
</protein>
<gene>
    <name evidence="1" type="ORF">SCALOS_LOCUS4820</name>
</gene>
<evidence type="ECO:0000313" key="2">
    <source>
        <dbReference type="Proteomes" id="UP000789860"/>
    </source>
</evidence>
<dbReference type="Proteomes" id="UP000789860">
    <property type="component" value="Unassembled WGS sequence"/>
</dbReference>
<keyword evidence="2" id="KW-1185">Reference proteome</keyword>